<dbReference type="GeneID" id="107016868"/>
<accession>A0ABM1GL49</accession>
<gene>
    <name evidence="3" type="primary">LOC107016868</name>
</gene>
<evidence type="ECO:0000259" key="1">
    <source>
        <dbReference type="PROSITE" id="PS52045"/>
    </source>
</evidence>
<dbReference type="Proteomes" id="UP000694930">
    <property type="component" value="Chromosome 4"/>
</dbReference>
<dbReference type="PANTHER" id="PTHR31589">
    <property type="entry name" value="PROTEIN, PUTATIVE (DUF239)-RELATED-RELATED"/>
    <property type="match status" value="1"/>
</dbReference>
<sequence length="276" mass="32120">MTITKKLERQKLKAMEPKRGNELDGFKAEEYWLNKEGCPVGTVPIRKITKKQLQRDLDASMSLGNQYFGYNWIDVHPSLNGDTRTHLYTKWTVDSYQKTGCYNTKCPGFIQLSRTIPIDYAFPRTSEIESYYKEEVLLRLYQTKYFDYHLTMPVMNEEIGMWPYEVFNKLTENAGDLVQYGGKVYTPGGQYITPPMGNGQFRGGHWLLTSYMRKVLYEIEVDGHKQQVSPDESKVEPRESRCFYEGNHYNAKDGYWDYNFLFGGAGGGDQSEFCQY</sequence>
<feature type="domain" description="Neprosin PEP catalytic" evidence="1">
    <location>
        <begin position="1"/>
        <end position="275"/>
    </location>
</feature>
<dbReference type="InterPro" id="IPR004314">
    <property type="entry name" value="Neprosin"/>
</dbReference>
<proteinExistence type="predicted"/>
<protein>
    <submittedName>
        <fullName evidence="3">Uncharacterized protein LOC107016868</fullName>
    </submittedName>
</protein>
<dbReference type="PANTHER" id="PTHR31589:SF56">
    <property type="entry name" value="NEPROSIN DOMAIN-CONTAINING PROTEIN"/>
    <property type="match status" value="1"/>
</dbReference>
<evidence type="ECO:0000313" key="3">
    <source>
        <dbReference type="RefSeq" id="XP_015072682.1"/>
    </source>
</evidence>
<evidence type="ECO:0000313" key="2">
    <source>
        <dbReference type="Proteomes" id="UP000694930"/>
    </source>
</evidence>
<dbReference type="Pfam" id="PF03080">
    <property type="entry name" value="Neprosin"/>
    <property type="match status" value="1"/>
</dbReference>
<organism evidence="2 3">
    <name type="scientific">Solanum pennellii</name>
    <name type="common">Tomato</name>
    <name type="synonym">Lycopersicon pennellii</name>
    <dbReference type="NCBI Taxonomy" id="28526"/>
    <lineage>
        <taxon>Eukaryota</taxon>
        <taxon>Viridiplantae</taxon>
        <taxon>Streptophyta</taxon>
        <taxon>Embryophyta</taxon>
        <taxon>Tracheophyta</taxon>
        <taxon>Spermatophyta</taxon>
        <taxon>Magnoliopsida</taxon>
        <taxon>eudicotyledons</taxon>
        <taxon>Gunneridae</taxon>
        <taxon>Pentapetalae</taxon>
        <taxon>asterids</taxon>
        <taxon>lamiids</taxon>
        <taxon>Solanales</taxon>
        <taxon>Solanaceae</taxon>
        <taxon>Solanoideae</taxon>
        <taxon>Solaneae</taxon>
        <taxon>Solanum</taxon>
        <taxon>Solanum subgen. Lycopersicon</taxon>
    </lineage>
</organism>
<reference evidence="3" key="2">
    <citation type="submission" date="2025-08" db="UniProtKB">
        <authorList>
            <consortium name="RefSeq"/>
        </authorList>
    </citation>
    <scope>IDENTIFICATION</scope>
</reference>
<dbReference type="PROSITE" id="PS52045">
    <property type="entry name" value="NEPROSIN_PEP_CD"/>
    <property type="match status" value="1"/>
</dbReference>
<dbReference type="RefSeq" id="XP_015072682.1">
    <property type="nucleotide sequence ID" value="XM_015217196.1"/>
</dbReference>
<reference evidence="2" key="1">
    <citation type="journal article" date="2014" name="Nat. Genet.">
        <title>The genome of the stress-tolerant wild tomato species Solanum pennellii.</title>
        <authorList>
            <person name="Bolger A."/>
            <person name="Scossa F."/>
            <person name="Bolger M.E."/>
            <person name="Lanz C."/>
            <person name="Maumus F."/>
            <person name="Tohge T."/>
            <person name="Quesneville H."/>
            <person name="Alseekh S."/>
            <person name="Sorensen I."/>
            <person name="Lichtenstein G."/>
            <person name="Fich E.A."/>
            <person name="Conte M."/>
            <person name="Keller H."/>
            <person name="Schneeberger K."/>
            <person name="Schwacke R."/>
            <person name="Ofner I."/>
            <person name="Vrebalov J."/>
            <person name="Xu Y."/>
            <person name="Osorio S."/>
            <person name="Aflitos S.A."/>
            <person name="Schijlen E."/>
            <person name="Jimenez-Gomez J.M."/>
            <person name="Ryngajllo M."/>
            <person name="Kimura S."/>
            <person name="Kumar R."/>
            <person name="Koenig D."/>
            <person name="Headland L.R."/>
            <person name="Maloof J.N."/>
            <person name="Sinha N."/>
            <person name="van Ham R.C."/>
            <person name="Lankhorst R.K."/>
            <person name="Mao L."/>
            <person name="Vogel A."/>
            <person name="Arsova B."/>
            <person name="Panstruga R."/>
            <person name="Fei Z."/>
            <person name="Rose J.K."/>
            <person name="Zamir D."/>
            <person name="Carrari F."/>
            <person name="Giovannoni J.J."/>
            <person name="Weigel D."/>
            <person name="Usadel B."/>
            <person name="Fernie A.R."/>
        </authorList>
    </citation>
    <scope>NUCLEOTIDE SEQUENCE [LARGE SCALE GENOMIC DNA]</scope>
    <source>
        <strain evidence="2">cv. LA0716</strain>
    </source>
</reference>
<name>A0ABM1GL49_SOLPN</name>
<keyword evidence="2" id="KW-1185">Reference proteome</keyword>
<dbReference type="InterPro" id="IPR053168">
    <property type="entry name" value="Glutamic_endopeptidase"/>
</dbReference>